<dbReference type="InterPro" id="IPR022029">
    <property type="entry name" value="YoaR-like_PG-bd"/>
</dbReference>
<feature type="domain" description="L,D-TPase catalytic" evidence="9">
    <location>
        <begin position="421"/>
        <end position="551"/>
    </location>
</feature>
<dbReference type="InterPro" id="IPR005490">
    <property type="entry name" value="LD_TPept_cat_dom"/>
</dbReference>
<comment type="pathway">
    <text evidence="1 6">Cell wall biogenesis; peptidoglycan biosynthesis.</text>
</comment>
<keyword evidence="4 6" id="KW-0573">Peptidoglycan synthesis</keyword>
<feature type="region of interest" description="Disordered" evidence="7">
    <location>
        <begin position="1"/>
        <end position="84"/>
    </location>
</feature>
<dbReference type="PANTHER" id="PTHR30582">
    <property type="entry name" value="L,D-TRANSPEPTIDASE"/>
    <property type="match status" value="1"/>
</dbReference>
<keyword evidence="8" id="KW-0472">Membrane</keyword>
<evidence type="ECO:0000256" key="2">
    <source>
        <dbReference type="ARBA" id="ARBA00022679"/>
    </source>
</evidence>
<protein>
    <recommendedName>
        <fullName evidence="9">L,D-TPase catalytic domain-containing protein</fullName>
    </recommendedName>
</protein>
<proteinExistence type="predicted"/>
<evidence type="ECO:0000256" key="6">
    <source>
        <dbReference type="PROSITE-ProRule" id="PRU01373"/>
    </source>
</evidence>
<dbReference type="CDD" id="cd16913">
    <property type="entry name" value="YkuD_like"/>
    <property type="match status" value="1"/>
</dbReference>
<dbReference type="AlphaFoldDB" id="A0A369M7Q3"/>
<comment type="caution">
    <text evidence="10">The sequence shown here is derived from an EMBL/GenBank/DDBJ whole genome shotgun (WGS) entry which is preliminary data.</text>
</comment>
<keyword evidence="3 6" id="KW-0133">Cell shape</keyword>
<reference evidence="10 11" key="1">
    <citation type="journal article" date="2018" name="Elife">
        <title>Discovery and characterization of a prevalent human gut bacterial enzyme sufficient for the inactivation of a family of plant toxins.</title>
        <authorList>
            <person name="Koppel N."/>
            <person name="Bisanz J.E."/>
            <person name="Pandelia M.E."/>
            <person name="Turnbaugh P.J."/>
            <person name="Balskus E.P."/>
        </authorList>
    </citation>
    <scope>NUCLEOTIDE SEQUENCE [LARGE SCALE GENOMIC DNA]</scope>
    <source>
        <strain evidence="10 11">W1 BHI 6</strain>
    </source>
</reference>
<evidence type="ECO:0000256" key="3">
    <source>
        <dbReference type="ARBA" id="ARBA00022960"/>
    </source>
</evidence>
<accession>A0A369M7Q3</accession>
<evidence type="ECO:0000256" key="7">
    <source>
        <dbReference type="SAM" id="MobiDB-lite"/>
    </source>
</evidence>
<dbReference type="Gene3D" id="2.40.440.10">
    <property type="entry name" value="L,D-transpeptidase catalytic domain-like"/>
    <property type="match status" value="1"/>
</dbReference>
<feature type="active site" description="Proton donor/acceptor" evidence="6">
    <location>
        <position position="505"/>
    </location>
</feature>
<keyword evidence="8" id="KW-1133">Transmembrane helix</keyword>
<dbReference type="Proteomes" id="UP000253970">
    <property type="component" value="Unassembled WGS sequence"/>
</dbReference>
<sequence>MTPEHETRGKHEAQQPAPQPAPRPAPQRTRRIDSIDPPLADGAPESYVSFVPASRGGRPGPVRGGRPESADGGRQGSSNRKPPFAKKTGLIAGGALVAVIAIVYLAGALVFMDRFMPNTTIMGKGVSLKTTAEVQDLLTDVAKSYQLSVSGEGFSLTLASSDMGTAVNSSSVTDAMHADASPWAWPVEVFTVHDETDKLVTSNGKLDEAVRKAVEAFNEQAEAPRNAGLDYDSGGSRFVVRAETVGTALDADKVAETVNAAVAAMGSSATLSEDALQQPTLLSDDERLAKAADEANNLLKADFSLKLGDTPVAQVNADAIAGWVRLHDDVTVGVDEGLVAAWVQDLASACNTYQARRTFTRADGKEVTVSGGVYGWIIDKGKLQEAVTNGVGSAQTGDMAIPCEQEAGAYDGLHGRDWGKRYVDVDLTEQHARFYDDEGSLAWESDVVTGTPDGEHDTPEGVYVINGKESPSKLIGQMKPETGEPEYQTEVKAWMPFVDNYIGFHDADWQPAFGDSRYKSGYGSHGCVNLPPEKAVELYDLIKVGDVVVSHW</sequence>
<dbReference type="UniPathway" id="UPA00219"/>
<dbReference type="PROSITE" id="PS52029">
    <property type="entry name" value="LD_TPASE"/>
    <property type="match status" value="1"/>
</dbReference>
<keyword evidence="8" id="KW-0812">Transmembrane</keyword>
<feature type="compositionally biased region" description="Basic and acidic residues" evidence="7">
    <location>
        <begin position="1"/>
        <end position="13"/>
    </location>
</feature>
<dbReference type="Pfam" id="PF12229">
    <property type="entry name" value="PG_binding_4"/>
    <property type="match status" value="1"/>
</dbReference>
<dbReference type="SUPFAM" id="SSF141523">
    <property type="entry name" value="L,D-transpeptidase catalytic domain-like"/>
    <property type="match status" value="1"/>
</dbReference>
<gene>
    <name evidence="10" type="ORF">C1875_13015</name>
</gene>
<dbReference type="EMBL" id="PPTU01000027">
    <property type="protein sequence ID" value="RDB67751.1"/>
    <property type="molecule type" value="Genomic_DNA"/>
</dbReference>
<name>A0A369M7Q3_EGGLN</name>
<dbReference type="GO" id="GO:0016740">
    <property type="term" value="F:transferase activity"/>
    <property type="evidence" value="ECO:0007669"/>
    <property type="project" value="UniProtKB-KW"/>
</dbReference>
<dbReference type="GO" id="GO:0071972">
    <property type="term" value="F:peptidoglycan L,D-transpeptidase activity"/>
    <property type="evidence" value="ECO:0007669"/>
    <property type="project" value="TreeGrafter"/>
</dbReference>
<dbReference type="Pfam" id="PF03734">
    <property type="entry name" value="YkuD"/>
    <property type="match status" value="1"/>
</dbReference>
<evidence type="ECO:0000256" key="4">
    <source>
        <dbReference type="ARBA" id="ARBA00022984"/>
    </source>
</evidence>
<evidence type="ECO:0000259" key="9">
    <source>
        <dbReference type="PROSITE" id="PS52029"/>
    </source>
</evidence>
<dbReference type="InterPro" id="IPR050979">
    <property type="entry name" value="LD-transpeptidase"/>
</dbReference>
<dbReference type="PANTHER" id="PTHR30582:SF33">
    <property type="entry name" value="EXPORTED PROTEIN"/>
    <property type="match status" value="1"/>
</dbReference>
<evidence type="ECO:0000313" key="10">
    <source>
        <dbReference type="EMBL" id="RDB67751.1"/>
    </source>
</evidence>
<dbReference type="SUPFAM" id="SSF143985">
    <property type="entry name" value="L,D-transpeptidase pre-catalytic domain-like"/>
    <property type="match status" value="1"/>
</dbReference>
<evidence type="ECO:0000256" key="5">
    <source>
        <dbReference type="ARBA" id="ARBA00023316"/>
    </source>
</evidence>
<organism evidence="10 11">
    <name type="scientific">Eggerthella lenta</name>
    <name type="common">Eubacterium lentum</name>
    <dbReference type="NCBI Taxonomy" id="84112"/>
    <lineage>
        <taxon>Bacteria</taxon>
        <taxon>Bacillati</taxon>
        <taxon>Actinomycetota</taxon>
        <taxon>Coriobacteriia</taxon>
        <taxon>Eggerthellales</taxon>
        <taxon>Eggerthellaceae</taxon>
        <taxon>Eggerthella</taxon>
    </lineage>
</organism>
<dbReference type="InterPro" id="IPR038054">
    <property type="entry name" value="LD_TPept-like_central_sf"/>
</dbReference>
<dbReference type="RefSeq" id="WP_114534508.1">
    <property type="nucleotide sequence ID" value="NZ_PPTU01000027.1"/>
</dbReference>
<dbReference type="GO" id="GO:0005576">
    <property type="term" value="C:extracellular region"/>
    <property type="evidence" value="ECO:0007669"/>
    <property type="project" value="TreeGrafter"/>
</dbReference>
<dbReference type="GO" id="GO:0008360">
    <property type="term" value="P:regulation of cell shape"/>
    <property type="evidence" value="ECO:0007669"/>
    <property type="project" value="UniProtKB-UniRule"/>
</dbReference>
<evidence type="ECO:0000256" key="1">
    <source>
        <dbReference type="ARBA" id="ARBA00004752"/>
    </source>
</evidence>
<evidence type="ECO:0000256" key="8">
    <source>
        <dbReference type="SAM" id="Phobius"/>
    </source>
</evidence>
<dbReference type="GO" id="GO:0018104">
    <property type="term" value="P:peptidoglycan-protein cross-linking"/>
    <property type="evidence" value="ECO:0007669"/>
    <property type="project" value="TreeGrafter"/>
</dbReference>
<feature type="active site" description="Nucleophile" evidence="6">
    <location>
        <position position="527"/>
    </location>
</feature>
<keyword evidence="2" id="KW-0808">Transferase</keyword>
<dbReference type="Gene3D" id="3.10.20.800">
    <property type="match status" value="1"/>
</dbReference>
<dbReference type="GO" id="GO:0071555">
    <property type="term" value="P:cell wall organization"/>
    <property type="evidence" value="ECO:0007669"/>
    <property type="project" value="UniProtKB-UniRule"/>
</dbReference>
<keyword evidence="5 6" id="KW-0961">Cell wall biogenesis/degradation</keyword>
<dbReference type="InterPro" id="IPR038063">
    <property type="entry name" value="Transpep_catalytic_dom"/>
</dbReference>
<feature type="transmembrane region" description="Helical" evidence="8">
    <location>
        <begin position="90"/>
        <end position="112"/>
    </location>
</feature>
<evidence type="ECO:0000313" key="11">
    <source>
        <dbReference type="Proteomes" id="UP000253970"/>
    </source>
</evidence>